<feature type="transmembrane region" description="Helical" evidence="6">
    <location>
        <begin position="69"/>
        <end position="93"/>
    </location>
</feature>
<proteinExistence type="predicted"/>
<feature type="transmembrane region" description="Helical" evidence="6">
    <location>
        <begin position="244"/>
        <end position="263"/>
    </location>
</feature>
<evidence type="ECO:0000313" key="9">
    <source>
        <dbReference type="Proteomes" id="UP000831304"/>
    </source>
</evidence>
<gene>
    <name evidence="8" type="ORF">MTP13_00725</name>
</gene>
<reference evidence="8 9" key="1">
    <citation type="submission" date="2022-03" db="EMBL/GenBank/DDBJ databases">
        <title>Agromyces sp. isolated from the gut of P. brevitarsis seulensis larvae.</title>
        <authorList>
            <person name="Won M."/>
            <person name="Kwon S.-W."/>
        </authorList>
    </citation>
    <scope>NUCLEOTIDE SEQUENCE [LARGE SCALE GENOMIC DNA]</scope>
    <source>
        <strain evidence="8 9">KACC 16215</strain>
    </source>
</reference>
<dbReference type="CDD" id="cd17324">
    <property type="entry name" value="MFS_NepI_like"/>
    <property type="match status" value="1"/>
</dbReference>
<sequence length="385" mass="38247">MPILIVLLAVAVFAQGTSEFMLAGLLPAIAADLDVTVPEAALLTTAFAVGMVVGAPLMAVLARRWSPRIALSALLLGFLAMHVIGALTGSFGVLLATRVVAALCNAGFLAVTLSTVSALVPPQRLARALAVILGGTTLALIVGVPAGAAVGALLDWRAALWGVAILSLPALVGVALAVPTRTDASPGSREQALAAPPLRSELAELRRPALLRPLVLGALVNGATFCAFTFLAPLVTERAGLDGATVPIVLAVFGLGAFLGVWAAGRFGDRHPRGILRFAGVALLAGWCAFALLSANPAALLVLTFVQGALSFAVGSTLIAASMRVATGAPTMAGSYATASLNVGAAVGPVLGGAGYAGAFGAVGPLLVSAGLVALAGVVAAVRRG</sequence>
<feature type="transmembrane region" description="Helical" evidence="6">
    <location>
        <begin position="128"/>
        <end position="153"/>
    </location>
</feature>
<feature type="transmembrane region" description="Helical" evidence="6">
    <location>
        <begin position="333"/>
        <end position="356"/>
    </location>
</feature>
<organism evidence="8 9">
    <name type="scientific">Agromyces soli</name>
    <dbReference type="NCBI Taxonomy" id="659012"/>
    <lineage>
        <taxon>Bacteria</taxon>
        <taxon>Bacillati</taxon>
        <taxon>Actinomycetota</taxon>
        <taxon>Actinomycetes</taxon>
        <taxon>Micrococcales</taxon>
        <taxon>Microbacteriaceae</taxon>
        <taxon>Agromyces</taxon>
    </lineage>
</organism>
<evidence type="ECO:0000256" key="1">
    <source>
        <dbReference type="ARBA" id="ARBA00004651"/>
    </source>
</evidence>
<feature type="transmembrane region" description="Helical" evidence="6">
    <location>
        <begin position="362"/>
        <end position="382"/>
    </location>
</feature>
<dbReference type="PROSITE" id="PS50850">
    <property type="entry name" value="MFS"/>
    <property type="match status" value="1"/>
</dbReference>
<comment type="subcellular location">
    <subcellularLocation>
        <location evidence="1">Cell membrane</location>
        <topology evidence="1">Multi-pass membrane protein</topology>
    </subcellularLocation>
</comment>
<dbReference type="PANTHER" id="PTHR43124:SF3">
    <property type="entry name" value="CHLORAMPHENICOL EFFLUX PUMP RV0191"/>
    <property type="match status" value="1"/>
</dbReference>
<feature type="transmembrane region" description="Helical" evidence="6">
    <location>
        <begin position="299"/>
        <end position="321"/>
    </location>
</feature>
<feature type="transmembrane region" description="Helical" evidence="6">
    <location>
        <begin position="40"/>
        <end position="62"/>
    </location>
</feature>
<dbReference type="NCBIfam" id="NF033135">
    <property type="entry name" value="cmx_cmrA"/>
    <property type="match status" value="1"/>
</dbReference>
<feature type="domain" description="Major facilitator superfamily (MFS) profile" evidence="7">
    <location>
        <begin position="4"/>
        <end position="385"/>
    </location>
</feature>
<dbReference type="PANTHER" id="PTHR43124">
    <property type="entry name" value="PURINE EFFLUX PUMP PBUE"/>
    <property type="match status" value="1"/>
</dbReference>
<evidence type="ECO:0000256" key="3">
    <source>
        <dbReference type="ARBA" id="ARBA00022692"/>
    </source>
</evidence>
<feature type="transmembrane region" description="Helical" evidence="6">
    <location>
        <begin position="159"/>
        <end position="179"/>
    </location>
</feature>
<evidence type="ECO:0000256" key="4">
    <source>
        <dbReference type="ARBA" id="ARBA00022989"/>
    </source>
</evidence>
<evidence type="ECO:0000256" key="5">
    <source>
        <dbReference type="ARBA" id="ARBA00023136"/>
    </source>
</evidence>
<dbReference type="Proteomes" id="UP000831304">
    <property type="component" value="Chromosome"/>
</dbReference>
<dbReference type="SUPFAM" id="SSF103473">
    <property type="entry name" value="MFS general substrate transporter"/>
    <property type="match status" value="1"/>
</dbReference>
<dbReference type="Gene3D" id="1.20.1250.20">
    <property type="entry name" value="MFS general substrate transporter like domains"/>
    <property type="match status" value="2"/>
</dbReference>
<dbReference type="Pfam" id="PF07690">
    <property type="entry name" value="MFS_1"/>
    <property type="match status" value="1"/>
</dbReference>
<accession>A0ABY4AT30</accession>
<dbReference type="InterPro" id="IPR050189">
    <property type="entry name" value="MFS_Efflux_Transporters"/>
</dbReference>
<evidence type="ECO:0000313" key="8">
    <source>
        <dbReference type="EMBL" id="UOE26335.1"/>
    </source>
</evidence>
<evidence type="ECO:0000256" key="2">
    <source>
        <dbReference type="ARBA" id="ARBA00022475"/>
    </source>
</evidence>
<keyword evidence="2" id="KW-1003">Cell membrane</keyword>
<name>A0ABY4AT30_9MICO</name>
<keyword evidence="3 6" id="KW-0812">Transmembrane</keyword>
<dbReference type="EMBL" id="CP094533">
    <property type="protein sequence ID" value="UOE26335.1"/>
    <property type="molecule type" value="Genomic_DNA"/>
</dbReference>
<evidence type="ECO:0000259" key="7">
    <source>
        <dbReference type="PROSITE" id="PS50850"/>
    </source>
</evidence>
<feature type="transmembrane region" description="Helical" evidence="6">
    <location>
        <begin position="209"/>
        <end position="232"/>
    </location>
</feature>
<keyword evidence="5 6" id="KW-0472">Membrane</keyword>
<feature type="transmembrane region" description="Helical" evidence="6">
    <location>
        <begin position="275"/>
        <end position="293"/>
    </location>
</feature>
<dbReference type="InterPro" id="IPR020846">
    <property type="entry name" value="MFS_dom"/>
</dbReference>
<feature type="transmembrane region" description="Helical" evidence="6">
    <location>
        <begin position="99"/>
        <end position="121"/>
    </location>
</feature>
<protein>
    <submittedName>
        <fullName evidence="8">MFS transporter</fullName>
    </submittedName>
</protein>
<keyword evidence="4 6" id="KW-1133">Transmembrane helix</keyword>
<keyword evidence="9" id="KW-1185">Reference proteome</keyword>
<dbReference type="InterPro" id="IPR011701">
    <property type="entry name" value="MFS"/>
</dbReference>
<dbReference type="InterPro" id="IPR036259">
    <property type="entry name" value="MFS_trans_sf"/>
</dbReference>
<dbReference type="RefSeq" id="WP_243569165.1">
    <property type="nucleotide sequence ID" value="NZ_BAAARD010000005.1"/>
</dbReference>
<evidence type="ECO:0000256" key="6">
    <source>
        <dbReference type="SAM" id="Phobius"/>
    </source>
</evidence>